<dbReference type="Gene3D" id="3.20.20.70">
    <property type="entry name" value="Aldolase class I"/>
    <property type="match status" value="1"/>
</dbReference>
<evidence type="ECO:0000259" key="13">
    <source>
        <dbReference type="PROSITE" id="PS51349"/>
    </source>
</evidence>
<keyword evidence="10" id="KW-0675">Receptor</keyword>
<evidence type="ECO:0000256" key="9">
    <source>
        <dbReference type="ARBA" id="ARBA00023136"/>
    </source>
</evidence>
<proteinExistence type="predicted"/>
<evidence type="ECO:0000256" key="8">
    <source>
        <dbReference type="ARBA" id="ARBA00022989"/>
    </source>
</evidence>
<dbReference type="Gene3D" id="3.80.10.10">
    <property type="entry name" value="Ribonuclease Inhibitor"/>
    <property type="match status" value="3"/>
</dbReference>
<comment type="cofactor">
    <cofactor evidence="1">
        <name>FMN</name>
        <dbReference type="ChEBI" id="CHEBI:58210"/>
    </cofactor>
</comment>
<dbReference type="PROSITE" id="PS51349">
    <property type="entry name" value="FMN_HYDROXY_ACID_DH_2"/>
    <property type="match status" value="1"/>
</dbReference>
<dbReference type="FunFam" id="3.80.10.10:FF:000299">
    <property type="entry name" value="Piriformospora indica-insensitive protein 2"/>
    <property type="match status" value="1"/>
</dbReference>
<dbReference type="Proteomes" id="UP000317650">
    <property type="component" value="Chromosome 7"/>
</dbReference>
<evidence type="ECO:0000256" key="1">
    <source>
        <dbReference type="ARBA" id="ARBA00001917"/>
    </source>
</evidence>
<dbReference type="FunFam" id="3.80.10.10:FF:000269">
    <property type="entry name" value="Piriformospora indica-insensitive protein 2"/>
    <property type="match status" value="1"/>
</dbReference>
<evidence type="ECO:0000256" key="5">
    <source>
        <dbReference type="ARBA" id="ARBA00022692"/>
    </source>
</evidence>
<dbReference type="FunFam" id="3.80.10.10:FF:000470">
    <property type="entry name" value="LRR receptor-like serine/threonine-protein kinase RPK2"/>
    <property type="match status" value="1"/>
</dbReference>
<dbReference type="InterPro" id="IPR050647">
    <property type="entry name" value="Plant_LRR-RLKs"/>
</dbReference>
<feature type="domain" description="FMN hydroxy acid dehydrogenase" evidence="13">
    <location>
        <begin position="498"/>
        <end position="731"/>
    </location>
</feature>
<dbReference type="EMBL" id="PYDT01000005">
    <property type="protein sequence ID" value="THU61826.1"/>
    <property type="molecule type" value="Genomic_DNA"/>
</dbReference>
<evidence type="ECO:0000256" key="4">
    <source>
        <dbReference type="ARBA" id="ARBA00022614"/>
    </source>
</evidence>
<evidence type="ECO:0000256" key="6">
    <source>
        <dbReference type="ARBA" id="ARBA00022729"/>
    </source>
</evidence>
<dbReference type="InterPro" id="IPR032675">
    <property type="entry name" value="LRR_dom_sf"/>
</dbReference>
<keyword evidence="8" id="KW-1133">Transmembrane helix</keyword>
<dbReference type="GO" id="GO:0051606">
    <property type="term" value="P:detection of stimulus"/>
    <property type="evidence" value="ECO:0007669"/>
    <property type="project" value="UniProtKB-ARBA"/>
</dbReference>
<evidence type="ECO:0000256" key="7">
    <source>
        <dbReference type="ARBA" id="ARBA00022737"/>
    </source>
</evidence>
<keyword evidence="3" id="KW-1003">Cell membrane</keyword>
<keyword evidence="6 12" id="KW-0732">Signal</keyword>
<evidence type="ECO:0000256" key="12">
    <source>
        <dbReference type="SAM" id="SignalP"/>
    </source>
</evidence>
<feature type="signal peptide" evidence="12">
    <location>
        <begin position="1"/>
        <end position="27"/>
    </location>
</feature>
<gene>
    <name evidence="14" type="ORF">C4D60_Mb07t27360</name>
</gene>
<evidence type="ECO:0000256" key="10">
    <source>
        <dbReference type="ARBA" id="ARBA00023170"/>
    </source>
</evidence>
<dbReference type="PANTHER" id="PTHR48056">
    <property type="entry name" value="LRR RECEPTOR-LIKE SERINE/THREONINE-PROTEIN KINASE-RELATED"/>
    <property type="match status" value="1"/>
</dbReference>
<dbReference type="InterPro" id="IPR001611">
    <property type="entry name" value="Leu-rich_rpt"/>
</dbReference>
<dbReference type="SUPFAM" id="SSF52058">
    <property type="entry name" value="L domain-like"/>
    <property type="match status" value="1"/>
</dbReference>
<dbReference type="InterPro" id="IPR013785">
    <property type="entry name" value="Aldolase_TIM"/>
</dbReference>
<dbReference type="GO" id="GO:0005886">
    <property type="term" value="C:plasma membrane"/>
    <property type="evidence" value="ECO:0007669"/>
    <property type="project" value="UniProtKB-SubCell"/>
</dbReference>
<keyword evidence="4" id="KW-0433">Leucine-rich repeat</keyword>
<sequence>MASTTVERLARLLAVAGCCCLFVLAQAMDDGGGVGMRSEELLGLFEVLGALLNDPSWAQLHPRPCTETPWLGIQCEMVLGDGVQGQQQDPYLHVTKIHIGPDVASPPCKASAMLSESMLKLPYLKSLSLFGCFLIPDTVSLPPSLFADASSSLEQLVIKSNPGLSGAIPQTIGRLQNLRVLSLSQNNLHGEIPKEVGGLAKLEQLDLSYNHLTGIIPVDIGGLASLSILDLSWNGLEGEIPWSVGQLQSLRKMDLSFNKISGRIPTDASKLQSLLLLDLSHNSLTGPMPDSLSDLRELQYFLLEHNPIGTSIPLFLGALKNMVVLALSGCGLSGPIPTVFGSLTNLTTISLDRNRLNGTIPASLEAIPNLGQLNLSQNQLSGEMAFSEEFVSRLGERLDVRDNQGLCINPLRHQNLSYLEAPPCLCPPINSGERSSWPESPPPESSAVRVRSSWSHGKGSMSLVLVTVRCLMVEVKACLLSALVVKFVDLLCLGIDWVRDIEITNVMEYEAIAKQKLPKMVFDYYNSGAEDQWTLKENREAFSRILFRPRILIDVSKVNMTTTKISLPIMIAPTATQKMAHPEVMMFLEFGCLTSAKFQEFSHCSSGEYATARAASAADTNMVYKDRNVVAQFVRIAERAGFKAIALTVDTPRLVWQKQTSSTEFLLFYFKMSCRFTLLPFLTLKMYCRFTLDLGKMVMTNDSGLASYVAGQIDRSFSWKLQWLIISILHF</sequence>
<dbReference type="GO" id="GO:0033612">
    <property type="term" value="F:receptor serine/threonine kinase binding"/>
    <property type="evidence" value="ECO:0007669"/>
    <property type="project" value="TreeGrafter"/>
</dbReference>
<dbReference type="InterPro" id="IPR055414">
    <property type="entry name" value="LRR_R13L4/SHOC2-like"/>
</dbReference>
<dbReference type="GO" id="GO:0016491">
    <property type="term" value="F:oxidoreductase activity"/>
    <property type="evidence" value="ECO:0007669"/>
    <property type="project" value="InterPro"/>
</dbReference>
<keyword evidence="5" id="KW-0812">Transmembrane</keyword>
<name>A0A4V4H6Z4_MUSBA</name>
<dbReference type="Pfam" id="PF23598">
    <property type="entry name" value="LRR_14"/>
    <property type="match status" value="1"/>
</dbReference>
<dbReference type="Pfam" id="PF01070">
    <property type="entry name" value="FMN_dh"/>
    <property type="match status" value="1"/>
</dbReference>
<keyword evidence="15" id="KW-1185">Reference proteome</keyword>
<dbReference type="PANTHER" id="PTHR48056:SF34">
    <property type="entry name" value="LRR RECEPTOR-LIKE SERINE_THREONINE-PROTEIN KINASE ERL1"/>
    <property type="match status" value="1"/>
</dbReference>
<dbReference type="Pfam" id="PF13855">
    <property type="entry name" value="LRR_8"/>
    <property type="match status" value="1"/>
</dbReference>
<organism evidence="14 15">
    <name type="scientific">Musa balbisiana</name>
    <name type="common">Banana</name>
    <dbReference type="NCBI Taxonomy" id="52838"/>
    <lineage>
        <taxon>Eukaryota</taxon>
        <taxon>Viridiplantae</taxon>
        <taxon>Streptophyta</taxon>
        <taxon>Embryophyta</taxon>
        <taxon>Tracheophyta</taxon>
        <taxon>Spermatophyta</taxon>
        <taxon>Magnoliopsida</taxon>
        <taxon>Liliopsida</taxon>
        <taxon>Zingiberales</taxon>
        <taxon>Musaceae</taxon>
        <taxon>Musa</taxon>
    </lineage>
</organism>
<dbReference type="InterPro" id="IPR000262">
    <property type="entry name" value="FMN-dep_DH"/>
</dbReference>
<dbReference type="SUPFAM" id="SSF51395">
    <property type="entry name" value="FMN-linked oxidoreductases"/>
    <property type="match status" value="1"/>
</dbReference>
<dbReference type="InterPro" id="IPR003591">
    <property type="entry name" value="Leu-rich_rpt_typical-subtyp"/>
</dbReference>
<comment type="subcellular location">
    <subcellularLocation>
        <location evidence="2">Cell membrane</location>
        <topology evidence="2">Single-pass type I membrane protein</topology>
    </subcellularLocation>
</comment>
<keyword evidence="11" id="KW-0325">Glycoprotein</keyword>
<comment type="caution">
    <text evidence="14">The sequence shown here is derived from an EMBL/GenBank/DDBJ whole genome shotgun (WGS) entry which is preliminary data.</text>
</comment>
<evidence type="ECO:0000256" key="2">
    <source>
        <dbReference type="ARBA" id="ARBA00004251"/>
    </source>
</evidence>
<evidence type="ECO:0000256" key="11">
    <source>
        <dbReference type="ARBA" id="ARBA00023180"/>
    </source>
</evidence>
<dbReference type="GO" id="GO:0051707">
    <property type="term" value="P:response to other organism"/>
    <property type="evidence" value="ECO:0007669"/>
    <property type="project" value="UniProtKB-ARBA"/>
</dbReference>
<evidence type="ECO:0000313" key="15">
    <source>
        <dbReference type="Proteomes" id="UP000317650"/>
    </source>
</evidence>
<keyword evidence="7" id="KW-0677">Repeat</keyword>
<dbReference type="InterPro" id="IPR037396">
    <property type="entry name" value="FMN_HAD"/>
</dbReference>
<feature type="chain" id="PRO_5020642617" description="FMN hydroxy acid dehydrogenase domain-containing protein" evidence="12">
    <location>
        <begin position="28"/>
        <end position="731"/>
    </location>
</feature>
<dbReference type="AlphaFoldDB" id="A0A4V4H6Z4"/>
<accession>A0A4V4H6Z4</accession>
<dbReference type="SMART" id="SM00369">
    <property type="entry name" value="LRR_TYP"/>
    <property type="match status" value="6"/>
</dbReference>
<reference evidence="14 15" key="1">
    <citation type="journal article" date="2019" name="Nat. Plants">
        <title>Genome sequencing of Musa balbisiana reveals subgenome evolution and function divergence in polyploid bananas.</title>
        <authorList>
            <person name="Yao X."/>
        </authorList>
    </citation>
    <scope>NUCLEOTIDE SEQUENCE [LARGE SCALE GENOMIC DNA]</scope>
    <source>
        <strain evidence="15">cv. DH-PKW</strain>
        <tissue evidence="14">Leaves</tissue>
    </source>
</reference>
<keyword evidence="9" id="KW-0472">Membrane</keyword>
<evidence type="ECO:0000256" key="3">
    <source>
        <dbReference type="ARBA" id="ARBA00022475"/>
    </source>
</evidence>
<dbReference type="PRINTS" id="PR00019">
    <property type="entry name" value="LEURICHRPT"/>
</dbReference>
<dbReference type="STRING" id="52838.A0A4V4H6Z4"/>
<evidence type="ECO:0000313" key="14">
    <source>
        <dbReference type="EMBL" id="THU61826.1"/>
    </source>
</evidence>
<protein>
    <recommendedName>
        <fullName evidence="13">FMN hydroxy acid dehydrogenase domain-containing protein</fullName>
    </recommendedName>
</protein>